<feature type="transmembrane region" description="Helical" evidence="1">
    <location>
        <begin position="49"/>
        <end position="68"/>
    </location>
</feature>
<reference evidence="2 3" key="1">
    <citation type="submission" date="2018-02" db="EMBL/GenBank/DDBJ databases">
        <title>novel marine gammaproteobacteria from coastal saline agro ecosystem.</title>
        <authorList>
            <person name="Krishnan R."/>
            <person name="Ramesh Kumar N."/>
        </authorList>
    </citation>
    <scope>NUCLEOTIDE SEQUENCE [LARGE SCALE GENOMIC DNA]</scope>
    <source>
        <strain evidence="2 3">228</strain>
    </source>
</reference>
<name>A0A2S5KK13_9PROT</name>
<keyword evidence="1" id="KW-0472">Membrane</keyword>
<feature type="transmembrane region" description="Helical" evidence="1">
    <location>
        <begin position="178"/>
        <end position="196"/>
    </location>
</feature>
<feature type="transmembrane region" description="Helical" evidence="1">
    <location>
        <begin position="256"/>
        <end position="277"/>
    </location>
</feature>
<feature type="transmembrane region" description="Helical" evidence="1">
    <location>
        <begin position="369"/>
        <end position="389"/>
    </location>
</feature>
<feature type="transmembrane region" description="Helical" evidence="1">
    <location>
        <begin position="410"/>
        <end position="440"/>
    </location>
</feature>
<feature type="transmembrane region" description="Helical" evidence="1">
    <location>
        <begin position="96"/>
        <end position="115"/>
    </location>
</feature>
<keyword evidence="1" id="KW-1133">Transmembrane helix</keyword>
<gene>
    <name evidence="2" type="ORF">C4K68_23565</name>
</gene>
<feature type="transmembrane region" description="Helical" evidence="1">
    <location>
        <begin position="208"/>
        <end position="225"/>
    </location>
</feature>
<evidence type="ECO:0000313" key="3">
    <source>
        <dbReference type="Proteomes" id="UP000238196"/>
    </source>
</evidence>
<dbReference type="AlphaFoldDB" id="A0A2S5KK13"/>
<dbReference type="EMBL" id="PRLP01000122">
    <property type="protein sequence ID" value="PPC74953.1"/>
    <property type="molecule type" value="Genomic_DNA"/>
</dbReference>
<dbReference type="Proteomes" id="UP000238196">
    <property type="component" value="Unassembled WGS sequence"/>
</dbReference>
<evidence type="ECO:0008006" key="4">
    <source>
        <dbReference type="Google" id="ProtNLM"/>
    </source>
</evidence>
<comment type="caution">
    <text evidence="2">The sequence shown here is derived from an EMBL/GenBank/DDBJ whole genome shotgun (WGS) entry which is preliminary data.</text>
</comment>
<dbReference type="OrthoDB" id="8229713at2"/>
<keyword evidence="1" id="KW-0812">Transmembrane</keyword>
<feature type="transmembrane region" description="Helical" evidence="1">
    <location>
        <begin position="231"/>
        <end position="249"/>
    </location>
</feature>
<feature type="transmembrane region" description="Helical" evidence="1">
    <location>
        <begin position="136"/>
        <end position="158"/>
    </location>
</feature>
<protein>
    <recommendedName>
        <fullName evidence="4">Oligosaccharide repeat unit polymerase</fullName>
    </recommendedName>
</protein>
<accession>A0A2S5KK13</accession>
<proteinExistence type="predicted"/>
<evidence type="ECO:0000313" key="2">
    <source>
        <dbReference type="EMBL" id="PPC74953.1"/>
    </source>
</evidence>
<sequence>MKNTFRLSFYLLIYAINAVCASTSISLIATLLPFLVIVKGATENSEKSFDIFDMFYFSSLIFFVIAPLQSIKGSLTDGVSSFSIGPTQGIYFDNKFIFISSVVVTLFYICFYLVTHRKASNRKYPKNPNPSFFPQSPNLHILFFFIIISFLLFVLASGGLSNVFSPRFEKESENTSNTAIIFLAALSSFSFIFINFYTKLSRKDKIKYFVHLLATITILLISSNPLTTPRFMLIGCWLPVLMIGMRGSLNLKATYIILFVSLIIVLPILSLTTRMGISGIYDSEYSIAATDIFTTPYADVFDMLVYLVQYTDIHGFTLGKNTLGILTFYIPREIWTGKPDLIAIEIGSELVYFAFAGTSNLSSFYGGEMYMDFSFLGPLAGGLFTGYIFKRITNWKITSSTLNNERIPTYILMAAVPIVLRGPFMATAGLVFFQLVFFYICNNSLTKTKVAKKNIYMAKNNHEH</sequence>
<organism evidence="2 3">
    <name type="scientific">Proteobacteria bacterium 228</name>
    <dbReference type="NCBI Taxonomy" id="2083153"/>
    <lineage>
        <taxon>Bacteria</taxon>
        <taxon>Pseudomonadati</taxon>
        <taxon>Pseudomonadota</taxon>
    </lineage>
</organism>
<evidence type="ECO:0000256" key="1">
    <source>
        <dbReference type="SAM" id="Phobius"/>
    </source>
</evidence>
<feature type="transmembrane region" description="Helical" evidence="1">
    <location>
        <begin position="12"/>
        <end position="37"/>
    </location>
</feature>